<dbReference type="InterPro" id="IPR023635">
    <property type="entry name" value="Peptide_deformylase"/>
</dbReference>
<sequence length="146" mass="16320">WKATGARSRVATPADLATRERAPVAFHVLINPRLVVEDPTPVEFHEGCLSVNGFAALVSRARGVRVEALDEQGQPVTLSARGWYARILQHEVDHLEGTLYVDRMETRSFSTQDNHRRHWLGKSTAQVRAALGLAERQELKSPEDKS</sequence>
<evidence type="ECO:0008006" key="8">
    <source>
        <dbReference type="Google" id="ProtNLM"/>
    </source>
</evidence>
<dbReference type="Proteomes" id="UP000273405">
    <property type="component" value="Unassembled WGS sequence"/>
</dbReference>
<dbReference type="GO" id="GO:0042586">
    <property type="term" value="F:peptide deformylase activity"/>
    <property type="evidence" value="ECO:0007669"/>
    <property type="project" value="InterPro"/>
</dbReference>
<evidence type="ECO:0000256" key="3">
    <source>
        <dbReference type="ARBA" id="ARBA00022801"/>
    </source>
</evidence>
<keyword evidence="2" id="KW-0479">Metal-binding</keyword>
<dbReference type="PANTHER" id="PTHR10458">
    <property type="entry name" value="PEPTIDE DEFORMYLASE"/>
    <property type="match status" value="1"/>
</dbReference>
<accession>A0A3A8MM48</accession>
<feature type="non-terminal residue" evidence="6">
    <location>
        <position position="1"/>
    </location>
</feature>
<evidence type="ECO:0000256" key="5">
    <source>
        <dbReference type="ARBA" id="ARBA00037114"/>
    </source>
</evidence>
<evidence type="ECO:0000256" key="1">
    <source>
        <dbReference type="ARBA" id="ARBA00010759"/>
    </source>
</evidence>
<comment type="similarity">
    <text evidence="1">Belongs to the polypeptide deformylase family.</text>
</comment>
<dbReference type="PRINTS" id="PR01576">
    <property type="entry name" value="PDEFORMYLASE"/>
</dbReference>
<evidence type="ECO:0000313" key="7">
    <source>
        <dbReference type="Proteomes" id="UP000273405"/>
    </source>
</evidence>
<dbReference type="RefSeq" id="WP_208719506.1">
    <property type="nucleotide sequence ID" value="NZ_RAWG01000379.1"/>
</dbReference>
<evidence type="ECO:0000256" key="2">
    <source>
        <dbReference type="ARBA" id="ARBA00022723"/>
    </source>
</evidence>
<gene>
    <name evidence="6" type="ORF">D7X12_36160</name>
</gene>
<dbReference type="GO" id="GO:0046872">
    <property type="term" value="F:metal ion binding"/>
    <property type="evidence" value="ECO:0007669"/>
    <property type="project" value="UniProtKB-KW"/>
</dbReference>
<dbReference type="Pfam" id="PF01327">
    <property type="entry name" value="Pep_deformylase"/>
    <property type="match status" value="1"/>
</dbReference>
<evidence type="ECO:0000256" key="4">
    <source>
        <dbReference type="ARBA" id="ARBA00022917"/>
    </source>
</evidence>
<proteinExistence type="inferred from homology"/>
<comment type="caution">
    <text evidence="6">The sequence shown here is derived from an EMBL/GenBank/DDBJ whole genome shotgun (WGS) entry which is preliminary data.</text>
</comment>
<dbReference type="AlphaFoldDB" id="A0A3A8MM48"/>
<organism evidence="6 7">
    <name type="scientific">Corallococcus sicarius</name>
    <dbReference type="NCBI Taxonomy" id="2316726"/>
    <lineage>
        <taxon>Bacteria</taxon>
        <taxon>Pseudomonadati</taxon>
        <taxon>Myxococcota</taxon>
        <taxon>Myxococcia</taxon>
        <taxon>Myxococcales</taxon>
        <taxon>Cystobacterineae</taxon>
        <taxon>Myxococcaceae</taxon>
        <taxon>Corallococcus</taxon>
    </lineage>
</organism>
<name>A0A3A8MM48_9BACT</name>
<keyword evidence="7" id="KW-1185">Reference proteome</keyword>
<dbReference type="EMBL" id="RAWG01000379">
    <property type="protein sequence ID" value="RKH33327.1"/>
    <property type="molecule type" value="Genomic_DNA"/>
</dbReference>
<reference evidence="7" key="1">
    <citation type="submission" date="2018-09" db="EMBL/GenBank/DDBJ databases">
        <authorList>
            <person name="Livingstone P.G."/>
            <person name="Whitworth D.E."/>
        </authorList>
    </citation>
    <scope>NUCLEOTIDE SEQUENCE [LARGE SCALE GENOMIC DNA]</scope>
    <source>
        <strain evidence="7">CA040B</strain>
    </source>
</reference>
<evidence type="ECO:0000313" key="6">
    <source>
        <dbReference type="EMBL" id="RKH33327.1"/>
    </source>
</evidence>
<keyword evidence="4" id="KW-0648">Protein biosynthesis</keyword>
<dbReference type="GO" id="GO:0006412">
    <property type="term" value="P:translation"/>
    <property type="evidence" value="ECO:0007669"/>
    <property type="project" value="UniProtKB-KW"/>
</dbReference>
<dbReference type="PANTHER" id="PTHR10458:SF2">
    <property type="entry name" value="PEPTIDE DEFORMYLASE, MITOCHONDRIAL"/>
    <property type="match status" value="1"/>
</dbReference>
<dbReference type="SUPFAM" id="SSF56420">
    <property type="entry name" value="Peptide deformylase"/>
    <property type="match status" value="1"/>
</dbReference>
<dbReference type="Gene3D" id="3.90.45.10">
    <property type="entry name" value="Peptide deformylase"/>
    <property type="match status" value="1"/>
</dbReference>
<comment type="function">
    <text evidence="5">Removes the formyl group from the N-terminal Met of newly synthesized proteins.</text>
</comment>
<dbReference type="InterPro" id="IPR036821">
    <property type="entry name" value="Peptide_deformylase_sf"/>
</dbReference>
<keyword evidence="3" id="KW-0378">Hydrolase</keyword>
<protein>
    <recommendedName>
        <fullName evidence="8">Peptide deformylase</fullName>
    </recommendedName>
</protein>